<comment type="caution">
    <text evidence="2">The sequence shown here is derived from an EMBL/GenBank/DDBJ whole genome shotgun (WGS) entry which is preliminary data.</text>
</comment>
<organism evidence="2 3">
    <name type="scientific">Apolygus lucorum</name>
    <name type="common">Small green plant bug</name>
    <name type="synonym">Lygocoris lucorum</name>
    <dbReference type="NCBI Taxonomy" id="248454"/>
    <lineage>
        <taxon>Eukaryota</taxon>
        <taxon>Metazoa</taxon>
        <taxon>Ecdysozoa</taxon>
        <taxon>Arthropoda</taxon>
        <taxon>Hexapoda</taxon>
        <taxon>Insecta</taxon>
        <taxon>Pterygota</taxon>
        <taxon>Neoptera</taxon>
        <taxon>Paraneoptera</taxon>
        <taxon>Hemiptera</taxon>
        <taxon>Heteroptera</taxon>
        <taxon>Panheteroptera</taxon>
        <taxon>Cimicomorpha</taxon>
        <taxon>Miridae</taxon>
        <taxon>Mirini</taxon>
        <taxon>Apolygus</taxon>
    </lineage>
</organism>
<accession>A0A8S9XX64</accession>
<keyword evidence="3" id="KW-1185">Reference proteome</keyword>
<evidence type="ECO:0000313" key="2">
    <source>
        <dbReference type="EMBL" id="KAF6213497.1"/>
    </source>
</evidence>
<dbReference type="AlphaFoldDB" id="A0A8S9XX64"/>
<sequence length="130" mass="14278">MKDEMRDEGGGASDQLVTGARERGNESRRATASQSSPALRLAFVSFQFSLSSVRTRTSLPARDPSVTVHDVSELKFEVTLIRQGGPLVTLRWLLTDEICLPVSPHRVINSQPVQRPVSTSMFQGCGGRYC</sequence>
<feature type="region of interest" description="Disordered" evidence="1">
    <location>
        <begin position="1"/>
        <end position="36"/>
    </location>
</feature>
<gene>
    <name evidence="2" type="ORF">GE061_011217</name>
</gene>
<dbReference type="EMBL" id="WIXP02000003">
    <property type="protein sequence ID" value="KAF6213497.1"/>
    <property type="molecule type" value="Genomic_DNA"/>
</dbReference>
<name>A0A8S9XX64_APOLU</name>
<reference evidence="2" key="1">
    <citation type="journal article" date="2021" name="Mol. Ecol. Resour.">
        <title>Apolygus lucorum genome provides insights into omnivorousness and mesophyll feeding.</title>
        <authorList>
            <person name="Liu Y."/>
            <person name="Liu H."/>
            <person name="Wang H."/>
            <person name="Huang T."/>
            <person name="Liu B."/>
            <person name="Yang B."/>
            <person name="Yin L."/>
            <person name="Li B."/>
            <person name="Zhang Y."/>
            <person name="Zhang S."/>
            <person name="Jiang F."/>
            <person name="Zhang X."/>
            <person name="Ren Y."/>
            <person name="Wang B."/>
            <person name="Wang S."/>
            <person name="Lu Y."/>
            <person name="Wu K."/>
            <person name="Fan W."/>
            <person name="Wang G."/>
        </authorList>
    </citation>
    <scope>NUCLEOTIDE SEQUENCE</scope>
    <source>
        <strain evidence="2">12Hb</strain>
    </source>
</reference>
<evidence type="ECO:0000313" key="3">
    <source>
        <dbReference type="Proteomes" id="UP000466442"/>
    </source>
</evidence>
<feature type="compositionally biased region" description="Basic and acidic residues" evidence="1">
    <location>
        <begin position="20"/>
        <end position="29"/>
    </location>
</feature>
<proteinExistence type="predicted"/>
<protein>
    <submittedName>
        <fullName evidence="2">Uncharacterized protein</fullName>
    </submittedName>
</protein>
<evidence type="ECO:0000256" key="1">
    <source>
        <dbReference type="SAM" id="MobiDB-lite"/>
    </source>
</evidence>
<dbReference type="Proteomes" id="UP000466442">
    <property type="component" value="Unassembled WGS sequence"/>
</dbReference>